<gene>
    <name evidence="1" type="ORF">H9943_01490</name>
</gene>
<dbReference type="EMBL" id="DWYA01000013">
    <property type="protein sequence ID" value="HJB39051.1"/>
    <property type="molecule type" value="Genomic_DNA"/>
</dbReference>
<dbReference type="AlphaFoldDB" id="A0A9D2S0R5"/>
<organism evidence="1 2">
    <name type="scientific">Candidatus Ruthenibacterium avium</name>
    <dbReference type="NCBI Taxonomy" id="2838751"/>
    <lineage>
        <taxon>Bacteria</taxon>
        <taxon>Bacillati</taxon>
        <taxon>Bacillota</taxon>
        <taxon>Clostridia</taxon>
        <taxon>Eubacteriales</taxon>
        <taxon>Oscillospiraceae</taxon>
        <taxon>Ruthenibacterium</taxon>
    </lineage>
</organism>
<proteinExistence type="predicted"/>
<protein>
    <recommendedName>
        <fullName evidence="3">HPr family phosphocarrier protein</fullName>
    </recommendedName>
</protein>
<accession>A0A9D2S0R5</accession>
<name>A0A9D2S0R5_9FIRM</name>
<evidence type="ECO:0000313" key="2">
    <source>
        <dbReference type="Proteomes" id="UP000824209"/>
    </source>
</evidence>
<evidence type="ECO:0000313" key="1">
    <source>
        <dbReference type="EMBL" id="HJB39051.1"/>
    </source>
</evidence>
<comment type="caution">
    <text evidence="1">The sequence shown here is derived from an EMBL/GenBank/DDBJ whole genome shotgun (WGS) entry which is preliminary data.</text>
</comment>
<reference evidence="1" key="2">
    <citation type="submission" date="2021-04" db="EMBL/GenBank/DDBJ databases">
        <authorList>
            <person name="Gilroy R."/>
        </authorList>
    </citation>
    <scope>NUCLEOTIDE SEQUENCE</scope>
    <source>
        <strain evidence="1">ChiBcec8-14828</strain>
    </source>
</reference>
<dbReference type="SUPFAM" id="SSF55594">
    <property type="entry name" value="HPr-like"/>
    <property type="match status" value="1"/>
</dbReference>
<dbReference type="InterPro" id="IPR035895">
    <property type="entry name" value="HPr-like_sf"/>
</dbReference>
<evidence type="ECO:0008006" key="3">
    <source>
        <dbReference type="Google" id="ProtNLM"/>
    </source>
</evidence>
<sequence length="72" mass="7934">MVKQVKISNFDEVKSIMNAAARCHDDIGVHDSRGSIADAKSILGLMSLDYTKPVMLVSENERELESVLRALS</sequence>
<reference evidence="1" key="1">
    <citation type="journal article" date="2021" name="PeerJ">
        <title>Extensive microbial diversity within the chicken gut microbiome revealed by metagenomics and culture.</title>
        <authorList>
            <person name="Gilroy R."/>
            <person name="Ravi A."/>
            <person name="Getino M."/>
            <person name="Pursley I."/>
            <person name="Horton D.L."/>
            <person name="Alikhan N.F."/>
            <person name="Baker D."/>
            <person name="Gharbi K."/>
            <person name="Hall N."/>
            <person name="Watson M."/>
            <person name="Adriaenssens E.M."/>
            <person name="Foster-Nyarko E."/>
            <person name="Jarju S."/>
            <person name="Secka A."/>
            <person name="Antonio M."/>
            <person name="Oren A."/>
            <person name="Chaudhuri R.R."/>
            <person name="La Ragione R."/>
            <person name="Hildebrand F."/>
            <person name="Pallen M.J."/>
        </authorList>
    </citation>
    <scope>NUCLEOTIDE SEQUENCE</scope>
    <source>
        <strain evidence="1">ChiBcec8-14828</strain>
    </source>
</reference>
<dbReference type="Proteomes" id="UP000824209">
    <property type="component" value="Unassembled WGS sequence"/>
</dbReference>